<evidence type="ECO:0000313" key="10">
    <source>
        <dbReference type="Proteomes" id="UP000065807"/>
    </source>
</evidence>
<evidence type="ECO:0000256" key="3">
    <source>
        <dbReference type="ARBA" id="ARBA00022801"/>
    </source>
</evidence>
<dbReference type="OrthoDB" id="9765195at2"/>
<keyword evidence="3 7" id="KW-0378">Hydrolase</keyword>
<evidence type="ECO:0000256" key="8">
    <source>
        <dbReference type="SAM" id="MobiDB-lite"/>
    </source>
</evidence>
<dbReference type="InterPro" id="IPR017853">
    <property type="entry name" value="GH"/>
</dbReference>
<reference evidence="10" key="1">
    <citation type="submission" date="2015-07" db="EMBL/GenBank/DDBJ databases">
        <title>Complete genome sequence and phylogenetic analysis of Limnochorda pilosa.</title>
        <authorList>
            <person name="Watanabe M."/>
            <person name="Kojima H."/>
            <person name="Fukui M."/>
        </authorList>
    </citation>
    <scope>NUCLEOTIDE SEQUENCE [LARGE SCALE GENOMIC DNA]</scope>
    <source>
        <strain evidence="10">HC45</strain>
    </source>
</reference>
<evidence type="ECO:0000256" key="6">
    <source>
        <dbReference type="RuleBase" id="RU003690"/>
    </source>
</evidence>
<dbReference type="Gene3D" id="3.20.20.80">
    <property type="entry name" value="Glycosidases"/>
    <property type="match status" value="2"/>
</dbReference>
<evidence type="ECO:0000256" key="1">
    <source>
        <dbReference type="ARBA" id="ARBA00010838"/>
    </source>
</evidence>
<comment type="similarity">
    <text evidence="1 6">Belongs to the glycosyl hydrolase 1 family.</text>
</comment>
<dbReference type="SUPFAM" id="SSF51445">
    <property type="entry name" value="(Trans)glycosidases"/>
    <property type="match status" value="1"/>
</dbReference>
<name>A0A0K2SFS2_LIMPI</name>
<dbReference type="PROSITE" id="PS00653">
    <property type="entry name" value="GLYCOSYL_HYDROL_F1_2"/>
    <property type="match status" value="1"/>
</dbReference>
<dbReference type="PROSITE" id="PS00572">
    <property type="entry name" value="GLYCOSYL_HYDROL_F1_1"/>
    <property type="match status" value="1"/>
</dbReference>
<feature type="active site" description="Nucleophile" evidence="5">
    <location>
        <position position="392"/>
    </location>
</feature>
<dbReference type="InterPro" id="IPR033132">
    <property type="entry name" value="GH_1_N_CS"/>
</dbReference>
<sequence>MSVQSFPEGFLWGTATASYQVEGSTRADGRGESIWDRFAADGHVWNGESGEPACDHYRRWPEDVALMRELGIPAYRFSIAWPRVFPAGSGRPNPAGLAFYDRLVDGLLAAGIEPTATLYHWDLPQALQEKGGWADRATAWRFQEYVSHVFERLGDRVKLWITQNEPWVAAFLGHARGEHAPGLHDLPTAVRVSHHLLLSHGLAVQAFRQMGMTGRIGITLNLHAYAPASGAAEDLEAMERVRTLDGRWFLDPLFRGSYPAGALAWYRDRGAQPAVEPDDMDLIAQPGDFLGINYYTRHVVALDPNDPLTGTRVLPPQGPATEMGWEVHPQGLRQVLRWVHAEYLQPRQAAQAGLSRSPSAHAGEPGVSGGASDRFEKHRSPWNNPLPLIITENGAAYPDRLVEDAEGLRVHDPERIAYLEGHLREARQAIEEGVPLAGYFAWSFMDNFEWALGYSRRFGLVYVDYATQRRIPKKSALWYREVIARNGLPG</sequence>
<dbReference type="GO" id="GO:0016052">
    <property type="term" value="P:carbohydrate catabolic process"/>
    <property type="evidence" value="ECO:0007669"/>
    <property type="project" value="TreeGrafter"/>
</dbReference>
<evidence type="ECO:0000256" key="5">
    <source>
        <dbReference type="PROSITE-ProRule" id="PRU10055"/>
    </source>
</evidence>
<gene>
    <name evidence="9" type="ORF">LIP_0023</name>
</gene>
<dbReference type="GO" id="GO:0005829">
    <property type="term" value="C:cytosol"/>
    <property type="evidence" value="ECO:0007669"/>
    <property type="project" value="TreeGrafter"/>
</dbReference>
<dbReference type="EC" id="3.2.1.21" evidence="2"/>
<dbReference type="AlphaFoldDB" id="A0A0K2SFS2"/>
<proteinExistence type="inferred from homology"/>
<accession>A0A0K2SFS2</accession>
<protein>
    <recommendedName>
        <fullName evidence="2">beta-glucosidase</fullName>
        <ecNumber evidence="2">3.2.1.21</ecNumber>
    </recommendedName>
</protein>
<reference evidence="10" key="2">
    <citation type="journal article" date="2016" name="Int. J. Syst. Evol. Microbiol.">
        <title>Complete genome sequence and cell structure of Limnochorda pilosa, a Gram-negative spore-former within the phylum Firmicutes.</title>
        <authorList>
            <person name="Watanabe M."/>
            <person name="Kojima H."/>
            <person name="Fukui M."/>
        </authorList>
    </citation>
    <scope>NUCLEOTIDE SEQUENCE [LARGE SCALE GENOMIC DNA]</scope>
    <source>
        <strain evidence="10">HC45</strain>
    </source>
</reference>
<keyword evidence="4 7" id="KW-0326">Glycosidase</keyword>
<dbReference type="PANTHER" id="PTHR10353">
    <property type="entry name" value="GLYCOSYL HYDROLASE"/>
    <property type="match status" value="1"/>
</dbReference>
<organism evidence="9 10">
    <name type="scientific">Limnochorda pilosa</name>
    <dbReference type="NCBI Taxonomy" id="1555112"/>
    <lineage>
        <taxon>Bacteria</taxon>
        <taxon>Bacillati</taxon>
        <taxon>Bacillota</taxon>
        <taxon>Limnochordia</taxon>
        <taxon>Limnochordales</taxon>
        <taxon>Limnochordaceae</taxon>
        <taxon>Limnochorda</taxon>
    </lineage>
</organism>
<keyword evidence="10" id="KW-1185">Reference proteome</keyword>
<dbReference type="PATRIC" id="fig|1555112.3.peg.23"/>
<dbReference type="PANTHER" id="PTHR10353:SF36">
    <property type="entry name" value="LP05116P"/>
    <property type="match status" value="1"/>
</dbReference>
<dbReference type="PRINTS" id="PR00131">
    <property type="entry name" value="GLHYDRLASE1"/>
</dbReference>
<dbReference type="InterPro" id="IPR018120">
    <property type="entry name" value="Glyco_hydro_1_AS"/>
</dbReference>
<dbReference type="RefSeq" id="WP_068132694.1">
    <property type="nucleotide sequence ID" value="NZ_AP014924.1"/>
</dbReference>
<dbReference type="GO" id="GO:0008422">
    <property type="term" value="F:beta-glucosidase activity"/>
    <property type="evidence" value="ECO:0007669"/>
    <property type="project" value="UniProtKB-EC"/>
</dbReference>
<evidence type="ECO:0000256" key="7">
    <source>
        <dbReference type="RuleBase" id="RU004468"/>
    </source>
</evidence>
<dbReference type="STRING" id="1555112.LIP_0023"/>
<evidence type="ECO:0000256" key="2">
    <source>
        <dbReference type="ARBA" id="ARBA00012744"/>
    </source>
</evidence>
<dbReference type="Pfam" id="PF00232">
    <property type="entry name" value="Glyco_hydro_1"/>
    <property type="match status" value="2"/>
</dbReference>
<dbReference type="EMBL" id="AP014924">
    <property type="protein sequence ID" value="BAS25882.1"/>
    <property type="molecule type" value="Genomic_DNA"/>
</dbReference>
<feature type="region of interest" description="Disordered" evidence="8">
    <location>
        <begin position="350"/>
        <end position="376"/>
    </location>
</feature>
<dbReference type="KEGG" id="lpil:LIP_0023"/>
<dbReference type="InterPro" id="IPR001360">
    <property type="entry name" value="Glyco_hydro_1"/>
</dbReference>
<evidence type="ECO:0000256" key="4">
    <source>
        <dbReference type="ARBA" id="ARBA00023295"/>
    </source>
</evidence>
<dbReference type="Proteomes" id="UP000065807">
    <property type="component" value="Chromosome"/>
</dbReference>
<evidence type="ECO:0000313" key="9">
    <source>
        <dbReference type="EMBL" id="BAS25882.1"/>
    </source>
</evidence>